<proteinExistence type="predicted"/>
<keyword evidence="5" id="KW-1185">Reference proteome</keyword>
<dbReference type="Gene3D" id="2.60.40.10">
    <property type="entry name" value="Immunoglobulins"/>
    <property type="match status" value="1"/>
</dbReference>
<evidence type="ECO:0000259" key="3">
    <source>
        <dbReference type="Pfam" id="PF16332"/>
    </source>
</evidence>
<sequence length="840" mass="96591">MTANIKINGINLMHETRSTPSPLNGSKISDRFISFQWPLPESFRNPEMSGKKIQKSSLKYKLRYSKDKNFPSKGTFTVDTIWPFYNPETPLEKGTWYWQYGYIESPDKIEWSAVNQVDVLDNPSKFVPPPFSTFISKLPTSHPRVLIDNEHWQSFIDQSESKEERQWFIDKANEAISAPMEDINKIRIDHVKNLKNAKQIDQYLTRESRRIIDSEEMNCEAFIRAYLLTKDERYLNEGIKRIIIMSDWTSNENVRGDFNESSVLSLCSLAYDSFYSHLTAEQKETLLNIIISKCQSSYKRFNNNLENHIADNHVWQMTLRIFTFAAISVYGDVEEATLWTNYAYNVWLARFPGLNKDGGWHNGDSYFMVNARTLIEVPLLYSRITGFDFFTDQWYDNNIMYTIYQQPPFSKSAGNGSGHLGVTKPSSVRIGYLDALAKLRGNTYAADFVRRTLEVDPLYLKKSLLAKAGDLSWFRLQCNKKLPEGKGLDDLPCGRVFPETGVATFMTNWNKNSMNAMWSFRSSPYGSTSHALANQNSFNTFFGGKPLFYSSGHHISFVDAHSMLCERSTRAHNSILADGMGQRIGTEGYGWIPRYFVDERISYILGDASNAYGKVVSETWLKRGKEAEIDYSPENGWDENHVKLFRRHVVDLGKTGYIFIYDELEGDKPIQWSYLLHTVTNPMIVDDSNDNYIHIEATNKNCSSDAYLLSTGKLTLNTTDMFFYTPDNWLRADKNGVFQKYGNHWHFSATSDPSQIYRFVTIINTHSQKHPAKDPVLKPNGNIKIGKWIVNANLSNNEKPSFSIKNNKEEINIEYLGEETTINIDGKLIILKDIIPELEI</sequence>
<evidence type="ECO:0000256" key="1">
    <source>
        <dbReference type="ARBA" id="ARBA00004196"/>
    </source>
</evidence>
<dbReference type="Pfam" id="PF16332">
    <property type="entry name" value="DUF4962"/>
    <property type="match status" value="1"/>
</dbReference>
<dbReference type="InterPro" id="IPR012480">
    <property type="entry name" value="Hepar_II_III_C"/>
</dbReference>
<protein>
    <recommendedName>
        <fullName evidence="6">Heparinase II N-terminal domain-containing protein</fullName>
    </recommendedName>
</protein>
<evidence type="ECO:0008006" key="6">
    <source>
        <dbReference type="Google" id="ProtNLM"/>
    </source>
</evidence>
<name>A0ABR2J116_9EUKA</name>
<dbReference type="Proteomes" id="UP001470230">
    <property type="component" value="Unassembled WGS sequence"/>
</dbReference>
<reference evidence="4 5" key="1">
    <citation type="submission" date="2024-04" db="EMBL/GenBank/DDBJ databases">
        <title>Tritrichomonas musculus Genome.</title>
        <authorList>
            <person name="Alves-Ferreira E."/>
            <person name="Grigg M."/>
            <person name="Lorenzi H."/>
            <person name="Galac M."/>
        </authorList>
    </citation>
    <scope>NUCLEOTIDE SEQUENCE [LARGE SCALE GENOMIC DNA]</scope>
    <source>
        <strain evidence="4 5">EAF2021</strain>
    </source>
</reference>
<evidence type="ECO:0000313" key="5">
    <source>
        <dbReference type="Proteomes" id="UP001470230"/>
    </source>
</evidence>
<dbReference type="Gene3D" id="2.70.98.70">
    <property type="match status" value="1"/>
</dbReference>
<evidence type="ECO:0000259" key="2">
    <source>
        <dbReference type="Pfam" id="PF07940"/>
    </source>
</evidence>
<feature type="domain" description="Heparinase II N-terminal" evidence="3">
    <location>
        <begin position="11"/>
        <end position="480"/>
    </location>
</feature>
<feature type="domain" description="Heparinase II/III-like C-terminal" evidence="2">
    <location>
        <begin position="493"/>
        <end position="710"/>
    </location>
</feature>
<dbReference type="Gene3D" id="1.50.10.100">
    <property type="entry name" value="Chondroitin AC/alginate lyase"/>
    <property type="match status" value="1"/>
</dbReference>
<dbReference type="EMBL" id="JAPFFF010000013">
    <property type="protein sequence ID" value="KAK8871595.1"/>
    <property type="molecule type" value="Genomic_DNA"/>
</dbReference>
<dbReference type="InterPro" id="IPR032518">
    <property type="entry name" value="HepII_N"/>
</dbReference>
<comment type="caution">
    <text evidence="4">The sequence shown here is derived from an EMBL/GenBank/DDBJ whole genome shotgun (WGS) entry which is preliminary data.</text>
</comment>
<dbReference type="SUPFAM" id="SSF48230">
    <property type="entry name" value="Chondroitin AC/alginate lyase"/>
    <property type="match status" value="1"/>
</dbReference>
<dbReference type="Pfam" id="PF07940">
    <property type="entry name" value="Hepar_II_III_C"/>
    <property type="match status" value="1"/>
</dbReference>
<organism evidence="4 5">
    <name type="scientific">Tritrichomonas musculus</name>
    <dbReference type="NCBI Taxonomy" id="1915356"/>
    <lineage>
        <taxon>Eukaryota</taxon>
        <taxon>Metamonada</taxon>
        <taxon>Parabasalia</taxon>
        <taxon>Tritrichomonadida</taxon>
        <taxon>Tritrichomonadidae</taxon>
        <taxon>Tritrichomonas</taxon>
    </lineage>
</organism>
<evidence type="ECO:0000313" key="4">
    <source>
        <dbReference type="EMBL" id="KAK8871595.1"/>
    </source>
</evidence>
<accession>A0ABR2J116</accession>
<comment type="subcellular location">
    <subcellularLocation>
        <location evidence="1">Cell envelope</location>
    </subcellularLocation>
</comment>
<dbReference type="InterPro" id="IPR008929">
    <property type="entry name" value="Chondroitin_lyas"/>
</dbReference>
<gene>
    <name evidence="4" type="ORF">M9Y10_007329</name>
</gene>
<dbReference type="InterPro" id="IPR013783">
    <property type="entry name" value="Ig-like_fold"/>
</dbReference>